<evidence type="ECO:0000313" key="9">
    <source>
        <dbReference type="EMBL" id="ABW26873.1"/>
    </source>
</evidence>
<dbReference type="PROSITE" id="PS51257">
    <property type="entry name" value="PROKAR_LIPOPROTEIN"/>
    <property type="match status" value="1"/>
</dbReference>
<evidence type="ECO:0000256" key="3">
    <source>
        <dbReference type="ARBA" id="ARBA00022670"/>
    </source>
</evidence>
<proteinExistence type="predicted"/>
<dbReference type="GO" id="GO:0006508">
    <property type="term" value="P:proteolysis"/>
    <property type="evidence" value="ECO:0007669"/>
    <property type="project" value="UniProtKB-KW"/>
</dbReference>
<evidence type="ECO:0000256" key="8">
    <source>
        <dbReference type="SAM" id="Phobius"/>
    </source>
</evidence>
<feature type="transmembrane region" description="Helical" evidence="8">
    <location>
        <begin position="180"/>
        <end position="204"/>
    </location>
</feature>
<dbReference type="GO" id="GO:0008233">
    <property type="term" value="F:peptidase activity"/>
    <property type="evidence" value="ECO:0007669"/>
    <property type="project" value="UniProtKB-KW"/>
</dbReference>
<evidence type="ECO:0008006" key="11">
    <source>
        <dbReference type="Google" id="ProtNLM"/>
    </source>
</evidence>
<dbReference type="EMBL" id="CP000828">
    <property type="protein sequence ID" value="ABW26873.1"/>
    <property type="molecule type" value="Genomic_DNA"/>
</dbReference>
<comment type="subcellular location">
    <subcellularLocation>
        <location evidence="1">Cell membrane</location>
        <topology evidence="1">Multi-pass membrane protein</topology>
    </subcellularLocation>
</comment>
<keyword evidence="2" id="KW-1003">Cell membrane</keyword>
<keyword evidence="7 8" id="KW-0472">Membrane</keyword>
<dbReference type="Proteomes" id="UP000000268">
    <property type="component" value="Chromosome"/>
</dbReference>
<dbReference type="eggNOG" id="ENOG502ZA1F">
    <property type="taxonomic scope" value="Bacteria"/>
</dbReference>
<keyword evidence="6 8" id="KW-1133">Transmembrane helix</keyword>
<feature type="transmembrane region" description="Helical" evidence="8">
    <location>
        <begin position="41"/>
        <end position="60"/>
    </location>
</feature>
<dbReference type="AlphaFoldDB" id="B0CDE8"/>
<evidence type="ECO:0000256" key="2">
    <source>
        <dbReference type="ARBA" id="ARBA00022475"/>
    </source>
</evidence>
<accession>B0CDE8</accession>
<feature type="transmembrane region" description="Helical" evidence="8">
    <location>
        <begin position="72"/>
        <end position="90"/>
    </location>
</feature>
<dbReference type="InterPro" id="IPR022505">
    <property type="entry name" value="Exosortase_cyanobac"/>
</dbReference>
<feature type="transmembrane region" description="Helical" evidence="8">
    <location>
        <begin position="216"/>
        <end position="235"/>
    </location>
</feature>
<dbReference type="NCBIfam" id="TIGR04178">
    <property type="entry name" value="exo_archaeo"/>
    <property type="match status" value="1"/>
</dbReference>
<dbReference type="InterPro" id="IPR019127">
    <property type="entry name" value="Exosortase"/>
</dbReference>
<evidence type="ECO:0000313" key="10">
    <source>
        <dbReference type="Proteomes" id="UP000000268"/>
    </source>
</evidence>
<evidence type="ECO:0000256" key="4">
    <source>
        <dbReference type="ARBA" id="ARBA00022692"/>
    </source>
</evidence>
<name>B0CDE8_ACAM1</name>
<dbReference type="NCBIfam" id="TIGR03763">
    <property type="entry name" value="cyanoexo_CrtA"/>
    <property type="match status" value="1"/>
</dbReference>
<evidence type="ECO:0000256" key="7">
    <source>
        <dbReference type="ARBA" id="ARBA00023136"/>
    </source>
</evidence>
<keyword evidence="4 8" id="KW-0812">Transmembrane</keyword>
<dbReference type="InterPro" id="IPR026392">
    <property type="entry name" value="Exo/Archaeosortase_dom"/>
</dbReference>
<dbReference type="HOGENOM" id="CLU_077354_0_0_3"/>
<gene>
    <name evidence="9" type="ordered locus">AM1_1853</name>
</gene>
<feature type="transmembrane region" description="Helical" evidence="8">
    <location>
        <begin position="255"/>
        <end position="273"/>
    </location>
</feature>
<keyword evidence="5" id="KW-0378">Hydrolase</keyword>
<feature type="transmembrane region" description="Helical" evidence="8">
    <location>
        <begin position="16"/>
        <end position="35"/>
    </location>
</feature>
<dbReference type="Pfam" id="PF09721">
    <property type="entry name" value="Exosortase_EpsH"/>
    <property type="match status" value="1"/>
</dbReference>
<dbReference type="STRING" id="329726.AM1_1853"/>
<organism evidence="9 10">
    <name type="scientific">Acaryochloris marina (strain MBIC 11017)</name>
    <dbReference type="NCBI Taxonomy" id="329726"/>
    <lineage>
        <taxon>Bacteria</taxon>
        <taxon>Bacillati</taxon>
        <taxon>Cyanobacteriota</taxon>
        <taxon>Cyanophyceae</taxon>
        <taxon>Acaryochloridales</taxon>
        <taxon>Acaryochloridaceae</taxon>
        <taxon>Acaryochloris</taxon>
    </lineage>
</organism>
<dbReference type="GO" id="GO:0005886">
    <property type="term" value="C:plasma membrane"/>
    <property type="evidence" value="ECO:0007669"/>
    <property type="project" value="UniProtKB-SubCell"/>
</dbReference>
<evidence type="ECO:0000256" key="6">
    <source>
        <dbReference type="ARBA" id="ARBA00022989"/>
    </source>
</evidence>
<keyword evidence="3" id="KW-0645">Protease</keyword>
<sequence>MSIRGMSIYTGHQIKIPVMALLGVTGCFLALYFTANLRADKVAHLAMSLVFLFAALSSLWDRRLQLQLGSNILSLGCGICMVGGILFQSLQSPTGWYLAFAPFIAAIGVMLLASGWQTLGQYQIELLTLFCLGLPKLLLKFIPDISPFTAQFSTYLLWYSGFSVQLTNDLIQLPDGAVKVVPACSGLNLMTYMFAITVIFLLMFPLPTSAKIMAPVVAVTLGFVINGIRVALLALLSTQNDPALFDYWHSNDGALVFVVVTVLLFGLFCGWIVHQAQGDHPE</sequence>
<dbReference type="KEGG" id="amr:AM1_1853"/>
<evidence type="ECO:0000256" key="5">
    <source>
        <dbReference type="ARBA" id="ARBA00022801"/>
    </source>
</evidence>
<protein>
    <recommendedName>
        <fullName evidence="11">Cyanoexosortase A</fullName>
    </recommendedName>
</protein>
<feature type="transmembrane region" description="Helical" evidence="8">
    <location>
        <begin position="96"/>
        <end position="116"/>
    </location>
</feature>
<keyword evidence="10" id="KW-1185">Reference proteome</keyword>
<evidence type="ECO:0000256" key="1">
    <source>
        <dbReference type="ARBA" id="ARBA00004651"/>
    </source>
</evidence>
<reference evidence="9 10" key="1">
    <citation type="journal article" date="2008" name="Proc. Natl. Acad. Sci. U.S.A.">
        <title>Niche adaptation and genome expansion in the chlorophyll d-producing cyanobacterium Acaryochloris marina.</title>
        <authorList>
            <person name="Swingley W.D."/>
            <person name="Chen M."/>
            <person name="Cheung P.C."/>
            <person name="Conrad A.L."/>
            <person name="Dejesa L.C."/>
            <person name="Hao J."/>
            <person name="Honchak B.M."/>
            <person name="Karbach L.E."/>
            <person name="Kurdoglu A."/>
            <person name="Lahiri S."/>
            <person name="Mastrian S.D."/>
            <person name="Miyashita H."/>
            <person name="Page L."/>
            <person name="Ramakrishna P."/>
            <person name="Satoh S."/>
            <person name="Sattley W.M."/>
            <person name="Shimada Y."/>
            <person name="Taylor H.L."/>
            <person name="Tomo T."/>
            <person name="Tsuchiya T."/>
            <person name="Wang Z.T."/>
            <person name="Raymond J."/>
            <person name="Mimuro M."/>
            <person name="Blankenship R.E."/>
            <person name="Touchman J.W."/>
        </authorList>
    </citation>
    <scope>NUCLEOTIDE SEQUENCE [LARGE SCALE GENOMIC DNA]</scope>
    <source>
        <strain evidence="10">MBIC 11017</strain>
    </source>
</reference>